<proteinExistence type="predicted"/>
<dbReference type="EMBL" id="PHND01000001">
    <property type="protein sequence ID" value="PPE04457.1"/>
    <property type="molecule type" value="Genomic_DNA"/>
</dbReference>
<dbReference type="InterPro" id="IPR027417">
    <property type="entry name" value="P-loop_NTPase"/>
</dbReference>
<feature type="domain" description="Schlafen group 3-like DNA/RNA helicase" evidence="1">
    <location>
        <begin position="238"/>
        <end position="548"/>
    </location>
</feature>
<organism evidence="2 3">
    <name type="scientific">Entomoplasma ellychniae</name>
    <dbReference type="NCBI Taxonomy" id="2114"/>
    <lineage>
        <taxon>Bacteria</taxon>
        <taxon>Bacillati</taxon>
        <taxon>Mycoplasmatota</taxon>
        <taxon>Mollicutes</taxon>
        <taxon>Entomoplasmatales</taxon>
        <taxon>Entomoplasmataceae</taxon>
        <taxon>Entomoplasma</taxon>
    </lineage>
</organism>
<reference evidence="2 3" key="1">
    <citation type="submission" date="2017-11" db="EMBL/GenBank/DDBJ databases">
        <title>Genome sequence of Entomoplasma ellychniae ELCN-1 (ATCC 43707).</title>
        <authorList>
            <person name="Lo W.-S."/>
            <person name="Gasparich G.E."/>
            <person name="Kuo C.-H."/>
        </authorList>
    </citation>
    <scope>NUCLEOTIDE SEQUENCE [LARGE SCALE GENOMIC DNA]</scope>
    <source>
        <strain evidence="2 3">ELCN-1</strain>
    </source>
</reference>
<dbReference type="AlphaFoldDB" id="A0A8E2UCJ4"/>
<dbReference type="Proteomes" id="UP000239010">
    <property type="component" value="Unassembled WGS sequence"/>
</dbReference>
<dbReference type="InterPro" id="IPR018647">
    <property type="entry name" value="SLFN_3-like_DNA/RNA_helicase"/>
</dbReference>
<evidence type="ECO:0000313" key="3">
    <source>
        <dbReference type="Proteomes" id="UP000239010"/>
    </source>
</evidence>
<evidence type="ECO:0000259" key="1">
    <source>
        <dbReference type="Pfam" id="PF09848"/>
    </source>
</evidence>
<sequence length="574" mass="67924">MKDSGIKTNKIIIEKILEAFKKSGKKMAKNKLKILLKGLGVKMAEESSLKDMDEIYHTLSVVNEFVDNNTSVFDKSEYMYFNFSFAGQMEFDNINVLEYKRQKMILNIECKRKMGDIEEVIDKSDKQAKENIEKQLNRMFNETEYSFLVLKFVGTEFKGGYFKPKNSSKITKQTKYEQIQTKIKNFKISNHNSEIIEQSWKRLSSQDLINSIKMKNYKFSKDNDDYYEKIENFINSNKKILFINGHAGSGKTFLSLRTFYNNLKSDMLVLNQKFYKTFFVEHIESRGEKIVTYGSDWLLNKGTNEMVIVDESQRLSFTTLKKIIEKSKKIILFGDEKQIFTETDENYSMFFSRLREEGFCDLMDKIYLKTSPRFPTGVYNVIEQLSSTKVKKIKKEELSNYEINLFLTPNNFLKQYRKKRSLRENTKIYTNYDASDYTIKNKKIKIGLEEFECCGTQEMFFSQRLNVEENMIGNTHHAISYDVDNAFIYIPNLKIVKWKNETWYIFKNHDLFSLDNSENEQVYLEAIKQRNQINILLTRATKSLNILIDDPDAYIHFYSKLKKVTKNWKPNMYD</sequence>
<evidence type="ECO:0000313" key="2">
    <source>
        <dbReference type="EMBL" id="PPE04457.1"/>
    </source>
</evidence>
<gene>
    <name evidence="2" type="ORF">EELLY_v1c01320</name>
</gene>
<comment type="caution">
    <text evidence="2">The sequence shown here is derived from an EMBL/GenBank/DDBJ whole genome shotgun (WGS) entry which is preliminary data.</text>
</comment>
<name>A0A8E2UCJ4_9MOLU</name>
<dbReference type="RefSeq" id="WP_104205604.1">
    <property type="nucleotide sequence ID" value="NZ_PHND01000001.1"/>
</dbReference>
<protein>
    <recommendedName>
        <fullName evidence="1">Schlafen group 3-like DNA/RNA helicase domain-containing protein</fullName>
    </recommendedName>
</protein>
<accession>A0A8E2UCJ4</accession>
<dbReference type="Gene3D" id="3.40.50.300">
    <property type="entry name" value="P-loop containing nucleotide triphosphate hydrolases"/>
    <property type="match status" value="1"/>
</dbReference>
<dbReference type="Pfam" id="PF09848">
    <property type="entry name" value="SLFN-g3_helicase"/>
    <property type="match status" value="1"/>
</dbReference>
<dbReference type="SUPFAM" id="SSF52540">
    <property type="entry name" value="P-loop containing nucleoside triphosphate hydrolases"/>
    <property type="match status" value="1"/>
</dbReference>
<keyword evidence="3" id="KW-1185">Reference proteome</keyword>